<evidence type="ECO:0000256" key="2">
    <source>
        <dbReference type="SAM" id="SignalP"/>
    </source>
</evidence>
<dbReference type="Proteomes" id="UP001448207">
    <property type="component" value="Unassembled WGS sequence"/>
</dbReference>
<feature type="transmembrane region" description="Helical" evidence="1">
    <location>
        <begin position="67"/>
        <end position="85"/>
    </location>
</feature>
<feature type="chain" id="PRO_5046539823" description="Major facilitator superfamily associated domain-containing protein" evidence="2">
    <location>
        <begin position="20"/>
        <end position="546"/>
    </location>
</feature>
<name>A0ABR3BF89_PHYBL</name>
<feature type="transmembrane region" description="Helical" evidence="1">
    <location>
        <begin position="134"/>
        <end position="152"/>
    </location>
</feature>
<comment type="caution">
    <text evidence="3">The sequence shown here is derived from an EMBL/GenBank/DDBJ whole genome shotgun (WGS) entry which is preliminary data.</text>
</comment>
<feature type="transmembrane region" description="Helical" evidence="1">
    <location>
        <begin position="491"/>
        <end position="513"/>
    </location>
</feature>
<evidence type="ECO:0000313" key="3">
    <source>
        <dbReference type="EMBL" id="KAL0096547.1"/>
    </source>
</evidence>
<feature type="transmembrane region" description="Helical" evidence="1">
    <location>
        <begin position="519"/>
        <end position="542"/>
    </location>
</feature>
<gene>
    <name evidence="3" type="ORF">J3Q64DRAFT_1708195</name>
</gene>
<dbReference type="EMBL" id="JBCLYO010000001">
    <property type="protein sequence ID" value="KAL0096547.1"/>
    <property type="molecule type" value="Genomic_DNA"/>
</dbReference>
<keyword evidence="1" id="KW-0812">Transmembrane</keyword>
<evidence type="ECO:0000256" key="1">
    <source>
        <dbReference type="SAM" id="Phobius"/>
    </source>
</evidence>
<feature type="transmembrane region" description="Helical" evidence="1">
    <location>
        <begin position="388"/>
        <end position="415"/>
    </location>
</feature>
<evidence type="ECO:0008006" key="5">
    <source>
        <dbReference type="Google" id="ProtNLM"/>
    </source>
</evidence>
<keyword evidence="1" id="KW-0472">Membrane</keyword>
<keyword evidence="2" id="KW-0732">Signal</keyword>
<reference evidence="3 4" key="1">
    <citation type="submission" date="2024-04" db="EMBL/GenBank/DDBJ databases">
        <title>Symmetric and asymmetric DNA N6-adenine methylation regulates different biological responses in Mucorales.</title>
        <authorList>
            <consortium name="Lawrence Berkeley National Laboratory"/>
            <person name="Lax C."/>
            <person name="Mondo S.J."/>
            <person name="Osorio-Concepcion M."/>
            <person name="Muszewska A."/>
            <person name="Corrochano-Luque M."/>
            <person name="Gutierrez G."/>
            <person name="Riley R."/>
            <person name="Lipzen A."/>
            <person name="Guo J."/>
            <person name="Hundley H."/>
            <person name="Amirebrahimi M."/>
            <person name="Ng V."/>
            <person name="Lorenzo-Gutierrez D."/>
            <person name="Binder U."/>
            <person name="Yang J."/>
            <person name="Song Y."/>
            <person name="Canovas D."/>
            <person name="Navarro E."/>
            <person name="Freitag M."/>
            <person name="Gabaldon T."/>
            <person name="Grigoriev I.V."/>
            <person name="Corrochano L.M."/>
            <person name="Nicolas F.E."/>
            <person name="Garre V."/>
        </authorList>
    </citation>
    <scope>NUCLEOTIDE SEQUENCE [LARGE SCALE GENOMIC DNA]</scope>
    <source>
        <strain evidence="3 4">L51</strain>
    </source>
</reference>
<organism evidence="3 4">
    <name type="scientific">Phycomyces blakesleeanus</name>
    <dbReference type="NCBI Taxonomy" id="4837"/>
    <lineage>
        <taxon>Eukaryota</taxon>
        <taxon>Fungi</taxon>
        <taxon>Fungi incertae sedis</taxon>
        <taxon>Mucoromycota</taxon>
        <taxon>Mucoromycotina</taxon>
        <taxon>Mucoromycetes</taxon>
        <taxon>Mucorales</taxon>
        <taxon>Phycomycetaceae</taxon>
        <taxon>Phycomyces</taxon>
    </lineage>
</organism>
<feature type="transmembrane region" description="Helical" evidence="1">
    <location>
        <begin position="422"/>
        <end position="441"/>
    </location>
</feature>
<proteinExistence type="predicted"/>
<dbReference type="SUPFAM" id="SSF103473">
    <property type="entry name" value="MFS general substrate transporter"/>
    <property type="match status" value="1"/>
</dbReference>
<keyword evidence="1" id="KW-1133">Transmembrane helix</keyword>
<feature type="transmembrane region" description="Helical" evidence="1">
    <location>
        <begin position="360"/>
        <end position="382"/>
    </location>
</feature>
<feature type="transmembrane region" description="Helical" evidence="1">
    <location>
        <begin position="158"/>
        <end position="178"/>
    </location>
</feature>
<keyword evidence="4" id="KW-1185">Reference proteome</keyword>
<accession>A0ABR3BF89</accession>
<feature type="transmembrane region" description="Helical" evidence="1">
    <location>
        <begin position="35"/>
        <end position="55"/>
    </location>
</feature>
<protein>
    <recommendedName>
        <fullName evidence="5">Major facilitator superfamily associated domain-containing protein</fullName>
    </recommendedName>
</protein>
<evidence type="ECO:0000313" key="4">
    <source>
        <dbReference type="Proteomes" id="UP001448207"/>
    </source>
</evidence>
<dbReference type="InterPro" id="IPR036259">
    <property type="entry name" value="MFS_trans_sf"/>
</dbReference>
<feature type="transmembrane region" description="Helical" evidence="1">
    <location>
        <begin position="91"/>
        <end position="113"/>
    </location>
</feature>
<feature type="signal peptide" evidence="2">
    <location>
        <begin position="1"/>
        <end position="19"/>
    </location>
</feature>
<sequence>MLTWLHLFTFAHAFLESSAFFVPLALVQQFDVSPKISYLVAAAFALRMTSAIWIWIIDSRPTMHGPLMACLSLTSTAALITIFFIPQSNILVWISLLFIIYHATYQPLSVINFTHKHKHKHKLIQTPIAAQRQWGLMIAPLMLLIGLVHWIYPQPLLFILVGYVTLGSLGFACIGFACTNPEAVDPSELANVNELAPFFLKNALQPTDTRTSAGPNSSIYNPLYQPYSLFGEQLSHISEEDASLLQRMASPQSLMRNPSISSHYSYGSTLSQPNLQQQQQQQQNGLFPENAYLNTNPSNNGQSIEMSFTVLPVSSLDLALIPNPCPEDPMGVLVMLRHPEDYFPYNYLTNLPLQWRIQSVLLSMLLLGIASGMLGSLLPIYLYRGLGMPLWLVCVGASVQVMCVFVVYTTIGWWIRNCSPMLLSSCVHGFFISSALCYTMLIPHSPVSWGASVFLQGIQALCLHLAWCVATSRLNAFAWIDQQRMMERGKASALYSSIGPAVGALIAGCIVGDDTTWRIGFVNLFHTTVPFVALSFVVSWGWTMEE</sequence>
<feature type="transmembrane region" description="Helical" evidence="1">
    <location>
        <begin position="447"/>
        <end position="470"/>
    </location>
</feature>